<evidence type="ECO:0000256" key="2">
    <source>
        <dbReference type="ARBA" id="ARBA00005179"/>
    </source>
</evidence>
<reference evidence="10" key="1">
    <citation type="submission" date="2014-09" db="EMBL/GenBank/DDBJ databases">
        <title>Genome sequence of the luminous mushroom Mycena chlorophos for searching fungal bioluminescence genes.</title>
        <authorList>
            <person name="Tanaka Y."/>
            <person name="Kasuga D."/>
            <person name="Oba Y."/>
            <person name="Hase S."/>
            <person name="Sato K."/>
            <person name="Oba Y."/>
            <person name="Sakakibara Y."/>
        </authorList>
    </citation>
    <scope>NUCLEOTIDE SEQUENCE</scope>
</reference>
<dbReference type="PANTHER" id="PTHR46300">
    <property type="entry name" value="P450, PUTATIVE (EUROFUNG)-RELATED-RELATED"/>
    <property type="match status" value="1"/>
</dbReference>
<evidence type="ECO:0000313" key="11">
    <source>
        <dbReference type="Proteomes" id="UP000815677"/>
    </source>
</evidence>
<evidence type="ECO:0000256" key="7">
    <source>
        <dbReference type="ARBA" id="ARBA00023004"/>
    </source>
</evidence>
<evidence type="ECO:0000256" key="8">
    <source>
        <dbReference type="ARBA" id="ARBA00023033"/>
    </source>
</evidence>
<dbReference type="CDD" id="cd11065">
    <property type="entry name" value="CYP64-like"/>
    <property type="match status" value="1"/>
</dbReference>
<keyword evidence="7 9" id="KW-0408">Iron</keyword>
<keyword evidence="6 9" id="KW-0560">Oxidoreductase</keyword>
<dbReference type="InterPro" id="IPR001128">
    <property type="entry name" value="Cyt_P450"/>
</dbReference>
<dbReference type="InterPro" id="IPR050364">
    <property type="entry name" value="Cytochrome_P450_fung"/>
</dbReference>
<comment type="pathway">
    <text evidence="2">Secondary metabolite biosynthesis.</text>
</comment>
<dbReference type="Gene3D" id="1.10.630.10">
    <property type="entry name" value="Cytochrome P450"/>
    <property type="match status" value="1"/>
</dbReference>
<dbReference type="SUPFAM" id="SSF48264">
    <property type="entry name" value="Cytochrome P450"/>
    <property type="match status" value="1"/>
</dbReference>
<accession>A0ABQ0LTC0</accession>
<dbReference type="PROSITE" id="PS00086">
    <property type="entry name" value="CYTOCHROME_P450"/>
    <property type="match status" value="1"/>
</dbReference>
<proteinExistence type="inferred from homology"/>
<keyword evidence="8 9" id="KW-0503">Monooxygenase</keyword>
<evidence type="ECO:0000313" key="10">
    <source>
        <dbReference type="EMBL" id="GAT53812.1"/>
    </source>
</evidence>
<dbReference type="PRINTS" id="PR00463">
    <property type="entry name" value="EP450I"/>
</dbReference>
<keyword evidence="4 9" id="KW-0349">Heme</keyword>
<dbReference type="InterPro" id="IPR036396">
    <property type="entry name" value="Cyt_P450_sf"/>
</dbReference>
<keyword evidence="5 9" id="KW-0479">Metal-binding</keyword>
<dbReference type="EMBL" id="DF848493">
    <property type="protein sequence ID" value="GAT53812.1"/>
    <property type="molecule type" value="Genomic_DNA"/>
</dbReference>
<evidence type="ECO:0000256" key="3">
    <source>
        <dbReference type="ARBA" id="ARBA00010617"/>
    </source>
</evidence>
<evidence type="ECO:0000256" key="5">
    <source>
        <dbReference type="ARBA" id="ARBA00022723"/>
    </source>
</evidence>
<dbReference type="PANTHER" id="PTHR46300:SF7">
    <property type="entry name" value="P450, PUTATIVE (EUROFUNG)-RELATED"/>
    <property type="match status" value="1"/>
</dbReference>
<comment type="cofactor">
    <cofactor evidence="1">
        <name>heme</name>
        <dbReference type="ChEBI" id="CHEBI:30413"/>
    </cofactor>
</comment>
<keyword evidence="11" id="KW-1185">Reference proteome</keyword>
<sequence>MGLPLLVVLDICAVFCVLYLLRRLLARESQKVYPLPPGPKGLPLLGNVLDMPSEREWETFSKWSDAYGDICSVTVLGQTIVVLGSTQVAIDLLDKRSAVFSDRPVATMGGELVGWKNSLVLLPYGDRFRRFRRLFHSIIGSRTAMKQFHPTEELETRRFLRRVLAKPDDLSKHIRKTAGAIILRISHGYEVKENNDPFVQLAEQATEQFSLSTAPGGFMVDFLPILRHTPTWVPVGWRIKANAWAATLNQMVEQPYTFVKRQMAAGVAPVSFTSKLLEAKEITAEEEFDIKWSSASLYSGGADTTVSALNAFFLAMALYPDVQAKAQREIDTVTGGERLPVYADRDQLPYIDALLKEVLRWHSVVPTGVPHRVMRDEVYKDTYLIPQGTLVIANIHRLTHDARTYQDPMTFNPERFMGTDKRAAEPDPRNLCWGFGRRICPGMHLADASIFISIAMSLAVFDVSKCVENGVVITPVHYNTTGTISHPEPFRCAVTPRSEKAVQLIQSE</sequence>
<dbReference type="Proteomes" id="UP000815677">
    <property type="component" value="Unassembled WGS sequence"/>
</dbReference>
<dbReference type="InterPro" id="IPR017972">
    <property type="entry name" value="Cyt_P450_CS"/>
</dbReference>
<evidence type="ECO:0000256" key="6">
    <source>
        <dbReference type="ARBA" id="ARBA00023002"/>
    </source>
</evidence>
<dbReference type="Pfam" id="PF00067">
    <property type="entry name" value="p450"/>
    <property type="match status" value="1"/>
</dbReference>
<dbReference type="InterPro" id="IPR002401">
    <property type="entry name" value="Cyt_P450_E_grp-I"/>
</dbReference>
<comment type="similarity">
    <text evidence="3 9">Belongs to the cytochrome P450 family.</text>
</comment>
<dbReference type="PRINTS" id="PR00385">
    <property type="entry name" value="P450"/>
</dbReference>
<organism evidence="10 11">
    <name type="scientific">Mycena chlorophos</name>
    <name type="common">Agaric fungus</name>
    <name type="synonym">Agaricus chlorophos</name>
    <dbReference type="NCBI Taxonomy" id="658473"/>
    <lineage>
        <taxon>Eukaryota</taxon>
        <taxon>Fungi</taxon>
        <taxon>Dikarya</taxon>
        <taxon>Basidiomycota</taxon>
        <taxon>Agaricomycotina</taxon>
        <taxon>Agaricomycetes</taxon>
        <taxon>Agaricomycetidae</taxon>
        <taxon>Agaricales</taxon>
        <taxon>Marasmiineae</taxon>
        <taxon>Mycenaceae</taxon>
        <taxon>Mycena</taxon>
    </lineage>
</organism>
<evidence type="ECO:0000256" key="1">
    <source>
        <dbReference type="ARBA" id="ARBA00001971"/>
    </source>
</evidence>
<protein>
    <recommendedName>
        <fullName evidence="12">Cytochrome P450</fullName>
    </recommendedName>
</protein>
<name>A0ABQ0LTC0_MYCCL</name>
<gene>
    <name evidence="10" type="ORF">MCHLO_10726</name>
</gene>
<evidence type="ECO:0000256" key="4">
    <source>
        <dbReference type="ARBA" id="ARBA00022617"/>
    </source>
</evidence>
<evidence type="ECO:0008006" key="12">
    <source>
        <dbReference type="Google" id="ProtNLM"/>
    </source>
</evidence>
<evidence type="ECO:0000256" key="9">
    <source>
        <dbReference type="RuleBase" id="RU000461"/>
    </source>
</evidence>